<dbReference type="PANTHER" id="PTHR47529:SF1">
    <property type="entry name" value="PERIPLASMIC CHAPERONE PPID"/>
    <property type="match status" value="1"/>
</dbReference>
<dbReference type="AlphaFoldDB" id="A0A2T5BQI8"/>
<comment type="subcellular location">
    <subcellularLocation>
        <location evidence="1">Cell membrane</location>
        <topology evidence="1">Single-pass type II membrane protein</topology>
    </subcellularLocation>
</comment>
<evidence type="ECO:0000256" key="1">
    <source>
        <dbReference type="ARBA" id="ARBA00004401"/>
    </source>
</evidence>
<dbReference type="GO" id="GO:0005886">
    <property type="term" value="C:plasma membrane"/>
    <property type="evidence" value="ECO:0007669"/>
    <property type="project" value="UniProtKB-SubCell"/>
</dbReference>
<dbReference type="PANTHER" id="PTHR47529">
    <property type="entry name" value="PEPTIDYL-PROLYL CIS-TRANS ISOMERASE D"/>
    <property type="match status" value="1"/>
</dbReference>
<keyword evidence="2" id="KW-1003">Cell membrane</keyword>
<keyword evidence="11" id="KW-1185">Reference proteome</keyword>
<dbReference type="EMBL" id="QAAA01000013">
    <property type="protein sequence ID" value="PTN01423.1"/>
    <property type="molecule type" value="Genomic_DNA"/>
</dbReference>
<sequence length="608" mass="65440">MAKGIGKKTGNAIVWIILLLLIIGLAGFGVGNFGGSVQSIGAVGKREITTDTYARALQQELRAQQANGTPLPLSEAIARGLDQQVRGRVIIDTALDGEAARLGVSIDDAALRDEILAIPAFHGPDGQFSRDSYRFTLERSGLSEAEFEASIRTEAARGFVQGAVIGGIKLPRTPVDTLMAFIGERRSYAQITLASEDLDMPLPSPDASAITEYYEANAPAFTTPRTKQLTYAWLTPDMMLDSLEIPEDTLRALYEERRDEYNTPESRIVERLVFESPEAAAEAMARIDSGESDFEDEVAARGLDLSDIDMGIVGSDDLPAPVAALPETGVTGPHDSDLGPAIFRVNAILEAQETPFEDVREDLRARAATERAARAIAEQMTDLDDRLAAGATLEELADETRMELGKLDYFAGQDADIAAYEAFREAAEAVQPDDFPELVMLEDGGVFALRLDTVIPPTPRPLEDVRAEVVAGWEARETQARLTEQAEALKARLEAGEAIDTLGPVERQEALTRAAVQPAPLSDALFALAPGEAAVAETDAGVALVQLEAILAPDSEDPATDLVHRSLESQLVQSLAQDIYGYYAQALVDAAGLELNQQAINAVHAQFR</sequence>
<evidence type="ECO:0000256" key="6">
    <source>
        <dbReference type="ARBA" id="ARBA00023186"/>
    </source>
</evidence>
<accession>A0A2T5BQI8</accession>
<dbReference type="Pfam" id="PF13624">
    <property type="entry name" value="SurA_N_3"/>
    <property type="match status" value="1"/>
</dbReference>
<keyword evidence="3 8" id="KW-0812">Transmembrane</keyword>
<dbReference type="RefSeq" id="WP_170106780.1">
    <property type="nucleotide sequence ID" value="NZ_NHSI01000063.1"/>
</dbReference>
<feature type="transmembrane region" description="Helical" evidence="8">
    <location>
        <begin position="12"/>
        <end position="30"/>
    </location>
</feature>
<dbReference type="SUPFAM" id="SSF109998">
    <property type="entry name" value="Triger factor/SurA peptide-binding domain-like"/>
    <property type="match status" value="1"/>
</dbReference>
<evidence type="ECO:0000259" key="9">
    <source>
        <dbReference type="Pfam" id="PF13145"/>
    </source>
</evidence>
<dbReference type="InterPro" id="IPR000297">
    <property type="entry name" value="PPIase_PpiC"/>
</dbReference>
<keyword evidence="5 8" id="KW-0472">Membrane</keyword>
<dbReference type="InterPro" id="IPR052029">
    <property type="entry name" value="PpiD_chaperone"/>
</dbReference>
<organism evidence="10 11">
    <name type="scientific">Rhodovulum imhoffii</name>
    <dbReference type="NCBI Taxonomy" id="365340"/>
    <lineage>
        <taxon>Bacteria</taxon>
        <taxon>Pseudomonadati</taxon>
        <taxon>Pseudomonadota</taxon>
        <taxon>Alphaproteobacteria</taxon>
        <taxon>Rhodobacterales</taxon>
        <taxon>Paracoccaceae</taxon>
        <taxon>Rhodovulum</taxon>
    </lineage>
</organism>
<comment type="similarity">
    <text evidence="7">Belongs to the PpiD chaperone family.</text>
</comment>
<evidence type="ECO:0000313" key="11">
    <source>
        <dbReference type="Proteomes" id="UP000243859"/>
    </source>
</evidence>
<evidence type="ECO:0000313" key="10">
    <source>
        <dbReference type="EMBL" id="PTN01423.1"/>
    </source>
</evidence>
<protein>
    <submittedName>
        <fullName evidence="10">Peptidyl-prolyl cis-trans isomerase D</fullName>
    </submittedName>
</protein>
<comment type="caution">
    <text evidence="10">The sequence shown here is derived from an EMBL/GenBank/DDBJ whole genome shotgun (WGS) entry which is preliminary data.</text>
</comment>
<evidence type="ECO:0000256" key="4">
    <source>
        <dbReference type="ARBA" id="ARBA00022989"/>
    </source>
</evidence>
<keyword evidence="6" id="KW-0143">Chaperone</keyword>
<evidence type="ECO:0000256" key="7">
    <source>
        <dbReference type="ARBA" id="ARBA00038408"/>
    </source>
</evidence>
<dbReference type="SUPFAM" id="SSF54534">
    <property type="entry name" value="FKBP-like"/>
    <property type="match status" value="1"/>
</dbReference>
<dbReference type="Proteomes" id="UP000243859">
    <property type="component" value="Unassembled WGS sequence"/>
</dbReference>
<keyword evidence="10" id="KW-0413">Isomerase</keyword>
<evidence type="ECO:0000256" key="5">
    <source>
        <dbReference type="ARBA" id="ARBA00023136"/>
    </source>
</evidence>
<gene>
    <name evidence="10" type="ORF">C8N32_11331</name>
</gene>
<feature type="domain" description="PpiC" evidence="9">
    <location>
        <begin position="245"/>
        <end position="361"/>
    </location>
</feature>
<reference evidence="10 11" key="1">
    <citation type="submission" date="2018-04" db="EMBL/GenBank/DDBJ databases">
        <title>Genomic Encyclopedia of Archaeal and Bacterial Type Strains, Phase II (KMG-II): from individual species to whole genera.</title>
        <authorList>
            <person name="Goeker M."/>
        </authorList>
    </citation>
    <scope>NUCLEOTIDE SEQUENCE [LARGE SCALE GENOMIC DNA]</scope>
    <source>
        <strain evidence="10 11">DSM 18064</strain>
    </source>
</reference>
<dbReference type="Pfam" id="PF13145">
    <property type="entry name" value="Rotamase_2"/>
    <property type="match status" value="1"/>
</dbReference>
<proteinExistence type="inferred from homology"/>
<dbReference type="Gene3D" id="1.10.4030.10">
    <property type="entry name" value="Porin chaperone SurA, peptide-binding domain"/>
    <property type="match status" value="1"/>
</dbReference>
<evidence type="ECO:0000256" key="8">
    <source>
        <dbReference type="SAM" id="Phobius"/>
    </source>
</evidence>
<name>A0A2T5BQI8_9RHOB</name>
<evidence type="ECO:0000256" key="3">
    <source>
        <dbReference type="ARBA" id="ARBA00022692"/>
    </source>
</evidence>
<evidence type="ECO:0000256" key="2">
    <source>
        <dbReference type="ARBA" id="ARBA00022475"/>
    </source>
</evidence>
<dbReference type="GO" id="GO:0003755">
    <property type="term" value="F:peptidyl-prolyl cis-trans isomerase activity"/>
    <property type="evidence" value="ECO:0007669"/>
    <property type="project" value="InterPro"/>
</dbReference>
<keyword evidence="4 8" id="KW-1133">Transmembrane helix</keyword>
<dbReference type="InterPro" id="IPR027304">
    <property type="entry name" value="Trigger_fact/SurA_dom_sf"/>
</dbReference>